<proteinExistence type="predicted"/>
<keyword evidence="3" id="KW-1185">Reference proteome</keyword>
<dbReference type="SMART" id="SM00233">
    <property type="entry name" value="PH"/>
    <property type="match status" value="2"/>
</dbReference>
<dbReference type="Pfam" id="PF00169">
    <property type="entry name" value="PH"/>
    <property type="match status" value="1"/>
</dbReference>
<accession>A0A8S1LLZ7</accession>
<dbReference type="AlphaFoldDB" id="A0A8S1LLZ7"/>
<dbReference type="OrthoDB" id="2344588at2759"/>
<dbReference type="Proteomes" id="UP000692954">
    <property type="component" value="Unassembled WGS sequence"/>
</dbReference>
<feature type="domain" description="PH" evidence="1">
    <location>
        <begin position="311"/>
        <end position="407"/>
    </location>
</feature>
<evidence type="ECO:0000313" key="2">
    <source>
        <dbReference type="EMBL" id="CAD8067312.1"/>
    </source>
</evidence>
<sequence length="468" mass="55931">MESFLEKKSPVLIKGWQKRYFVYCENLILYFKNKVDLPPYQPKGVIMKQNIVQIDYLDPNKNEFVIHVGLRKFQLKAENKEIKEKWLDILKVPFNQTSKTKSELSSMNKVKWHEIPKQQIIQLYLRREEILQGLIQQQTQDTQNALMKSSYIQQTIEAMGEKNKEFIMRFLVEKKSIKNPLVKKKRWLLLFTSISIESLDQIHQFIKFIPQQYTLDTINLLKYENNLATLTKTTIELYQIQSLQFVVTNEYQIIFMHNGRIFEFIFPYLNDAKKLHDYIVKCQQINNSMPVQVSRTNQIPVYKMQDSRRRIINLKGKIILENQVEKRINGTQWKNVILTLKERELFWEFVDTEEYQNIELKSISGIEQCNRMFTIIVNDQNTVQQQFRVSTIKEADEWTGQLSYMTDIDINIKVLEKSQTLQNYQQNALTNQLQTQQLSKQQTQQQQEQKKPSFFESLFCWGSERKEQ</sequence>
<comment type="caution">
    <text evidence="2">The sequence shown here is derived from an EMBL/GenBank/DDBJ whole genome shotgun (WGS) entry which is preliminary data.</text>
</comment>
<dbReference type="EMBL" id="CAJJDN010000022">
    <property type="protein sequence ID" value="CAD8067312.1"/>
    <property type="molecule type" value="Genomic_DNA"/>
</dbReference>
<dbReference type="CDD" id="cd00821">
    <property type="entry name" value="PH"/>
    <property type="match status" value="1"/>
</dbReference>
<feature type="domain" description="PH" evidence="1">
    <location>
        <begin position="1"/>
        <end position="95"/>
    </location>
</feature>
<organism evidence="2 3">
    <name type="scientific">Paramecium sonneborni</name>
    <dbReference type="NCBI Taxonomy" id="65129"/>
    <lineage>
        <taxon>Eukaryota</taxon>
        <taxon>Sar</taxon>
        <taxon>Alveolata</taxon>
        <taxon>Ciliophora</taxon>
        <taxon>Intramacronucleata</taxon>
        <taxon>Oligohymenophorea</taxon>
        <taxon>Peniculida</taxon>
        <taxon>Parameciidae</taxon>
        <taxon>Paramecium</taxon>
    </lineage>
</organism>
<dbReference type="InterPro" id="IPR001849">
    <property type="entry name" value="PH_domain"/>
</dbReference>
<name>A0A8S1LLZ7_9CILI</name>
<reference evidence="2" key="1">
    <citation type="submission" date="2021-01" db="EMBL/GenBank/DDBJ databases">
        <authorList>
            <consortium name="Genoscope - CEA"/>
            <person name="William W."/>
        </authorList>
    </citation>
    <scope>NUCLEOTIDE SEQUENCE</scope>
</reference>
<dbReference type="PROSITE" id="PS50003">
    <property type="entry name" value="PH_DOMAIN"/>
    <property type="match status" value="2"/>
</dbReference>
<evidence type="ECO:0000259" key="1">
    <source>
        <dbReference type="PROSITE" id="PS50003"/>
    </source>
</evidence>
<evidence type="ECO:0000313" key="3">
    <source>
        <dbReference type="Proteomes" id="UP000692954"/>
    </source>
</evidence>
<protein>
    <recommendedName>
        <fullName evidence="1">PH domain-containing protein</fullName>
    </recommendedName>
</protein>
<gene>
    <name evidence="2" type="ORF">PSON_ATCC_30995.1.T0220383</name>
</gene>